<dbReference type="AlphaFoldDB" id="A0AAE0HDW7"/>
<keyword evidence="13" id="KW-1185">Reference proteome</keyword>
<feature type="compositionally biased region" description="Polar residues" evidence="8">
    <location>
        <begin position="111"/>
        <end position="122"/>
    </location>
</feature>
<name>A0AAE0HDW7_9PEZI</name>
<proteinExistence type="inferred from homology"/>
<evidence type="ECO:0000256" key="6">
    <source>
        <dbReference type="ARBA" id="ARBA00022989"/>
    </source>
</evidence>
<evidence type="ECO:0000313" key="13">
    <source>
        <dbReference type="Proteomes" id="UP001278766"/>
    </source>
</evidence>
<dbReference type="PANTHER" id="PTHR45820:SF5">
    <property type="entry name" value="DIFFUSION FACILITATOR FAMILY METAL ION TRANSPORTER, PUTATIVE-RELATED"/>
    <property type="match status" value="1"/>
</dbReference>
<comment type="similarity">
    <text evidence="2">Belongs to the cation diffusion facilitator (CDF) transporter (TC 2.A.4) family. SLC30A subfamily.</text>
</comment>
<evidence type="ECO:0000259" key="11">
    <source>
        <dbReference type="Pfam" id="PF16916"/>
    </source>
</evidence>
<dbReference type="EMBL" id="JAUEPN010000005">
    <property type="protein sequence ID" value="KAK3294763.1"/>
    <property type="molecule type" value="Genomic_DNA"/>
</dbReference>
<dbReference type="GO" id="GO:0006882">
    <property type="term" value="P:intracellular zinc ion homeostasis"/>
    <property type="evidence" value="ECO:0007669"/>
    <property type="project" value="TreeGrafter"/>
</dbReference>
<keyword evidence="6 9" id="KW-1133">Transmembrane helix</keyword>
<dbReference type="SUPFAM" id="SSF160240">
    <property type="entry name" value="Cation efflux protein cytoplasmic domain-like"/>
    <property type="match status" value="1"/>
</dbReference>
<protein>
    <submittedName>
        <fullName evidence="12">Cation efflux family-domain-containing protein</fullName>
    </submittedName>
</protein>
<keyword evidence="3" id="KW-0813">Transport</keyword>
<feature type="compositionally biased region" description="Basic and acidic residues" evidence="8">
    <location>
        <begin position="85"/>
        <end position="95"/>
    </location>
</feature>
<dbReference type="InterPro" id="IPR058533">
    <property type="entry name" value="Cation_efflux_TM"/>
</dbReference>
<keyword evidence="5" id="KW-0862">Zinc</keyword>
<dbReference type="Gene3D" id="1.20.1510.10">
    <property type="entry name" value="Cation efflux protein transmembrane domain"/>
    <property type="match status" value="1"/>
</dbReference>
<feature type="transmembrane region" description="Helical" evidence="9">
    <location>
        <begin position="20"/>
        <end position="42"/>
    </location>
</feature>
<dbReference type="InterPro" id="IPR036837">
    <property type="entry name" value="Cation_efflux_CTD_sf"/>
</dbReference>
<feature type="region of interest" description="Disordered" evidence="8">
    <location>
        <begin position="83"/>
        <end position="136"/>
    </location>
</feature>
<dbReference type="GO" id="GO:0005385">
    <property type="term" value="F:zinc ion transmembrane transporter activity"/>
    <property type="evidence" value="ECO:0007669"/>
    <property type="project" value="TreeGrafter"/>
</dbReference>
<evidence type="ECO:0000256" key="5">
    <source>
        <dbReference type="ARBA" id="ARBA00022833"/>
    </source>
</evidence>
<dbReference type="NCBIfam" id="TIGR01297">
    <property type="entry name" value="CDF"/>
    <property type="match status" value="1"/>
</dbReference>
<evidence type="ECO:0000259" key="10">
    <source>
        <dbReference type="Pfam" id="PF01545"/>
    </source>
</evidence>
<feature type="domain" description="Cation efflux protein cytoplasmic" evidence="11">
    <location>
        <begin position="236"/>
        <end position="305"/>
    </location>
</feature>
<dbReference type="RefSeq" id="XP_062658277.1">
    <property type="nucleotide sequence ID" value="XM_062807613.1"/>
</dbReference>
<accession>A0AAE0HDW7</accession>
<keyword evidence="7 9" id="KW-0472">Membrane</keyword>
<sequence length="384" mass="40864">MSEKTEFRQDFSFGWQRARLLGAFFNGAFLLALGISILLQSIERFISLKEVSEVKLMLIMGCVGLGLNIITATFLHGQSITKPFSDNEPHTSLPEHHHHHHNHPDRDSESETSSGTQFPTTHPHQDHTPDECPSKDALKGAAISNHANHHHTQHTIQTPGRDLGMLGALLHVAGDALNNAGVIVAAAVMWLAPGARGRFYADPAVGLAIALTILLSAVPLVRRSGEILLQSAPVGVSLRDVREDIEKVPGVVSVHELHIWRLDQHKAIASAHVIVSAPDLASFVAQTHTIRECLHAYGIHSATLQPELVPPPPSSICPSSSDSVRSGAVAVEGAGGGGDGGDGSGKREEGEGIIPERAAVSCCQMVCGRGMCSHLMCCSGLVQV</sequence>
<evidence type="ECO:0000256" key="1">
    <source>
        <dbReference type="ARBA" id="ARBA00004141"/>
    </source>
</evidence>
<keyword evidence="4 9" id="KW-0812">Transmembrane</keyword>
<dbReference type="GeneID" id="87844561"/>
<evidence type="ECO:0000256" key="9">
    <source>
        <dbReference type="SAM" id="Phobius"/>
    </source>
</evidence>
<dbReference type="Proteomes" id="UP001278766">
    <property type="component" value="Unassembled WGS sequence"/>
</dbReference>
<dbReference type="PANTHER" id="PTHR45820">
    <property type="entry name" value="FI23527P1"/>
    <property type="match status" value="1"/>
</dbReference>
<feature type="domain" description="Cation efflux protein transmembrane" evidence="10">
    <location>
        <begin position="9"/>
        <end position="229"/>
    </location>
</feature>
<feature type="transmembrane region" description="Helical" evidence="9">
    <location>
        <begin position="168"/>
        <end position="192"/>
    </location>
</feature>
<evidence type="ECO:0000256" key="3">
    <source>
        <dbReference type="ARBA" id="ARBA00022448"/>
    </source>
</evidence>
<reference evidence="12" key="1">
    <citation type="journal article" date="2023" name="Mol. Phylogenet. Evol.">
        <title>Genome-scale phylogeny and comparative genomics of the fungal order Sordariales.</title>
        <authorList>
            <person name="Hensen N."/>
            <person name="Bonometti L."/>
            <person name="Westerberg I."/>
            <person name="Brannstrom I.O."/>
            <person name="Guillou S."/>
            <person name="Cros-Aarteil S."/>
            <person name="Calhoun S."/>
            <person name="Haridas S."/>
            <person name="Kuo A."/>
            <person name="Mondo S."/>
            <person name="Pangilinan J."/>
            <person name="Riley R."/>
            <person name="LaButti K."/>
            <person name="Andreopoulos B."/>
            <person name="Lipzen A."/>
            <person name="Chen C."/>
            <person name="Yan M."/>
            <person name="Daum C."/>
            <person name="Ng V."/>
            <person name="Clum A."/>
            <person name="Steindorff A."/>
            <person name="Ohm R.A."/>
            <person name="Martin F."/>
            <person name="Silar P."/>
            <person name="Natvig D.O."/>
            <person name="Lalanne C."/>
            <person name="Gautier V."/>
            <person name="Ament-Velasquez S.L."/>
            <person name="Kruys A."/>
            <person name="Hutchinson M.I."/>
            <person name="Powell A.J."/>
            <person name="Barry K."/>
            <person name="Miller A.N."/>
            <person name="Grigoriev I.V."/>
            <person name="Debuchy R."/>
            <person name="Gladieux P."/>
            <person name="Hiltunen Thoren M."/>
            <person name="Johannesson H."/>
        </authorList>
    </citation>
    <scope>NUCLEOTIDE SEQUENCE</scope>
    <source>
        <strain evidence="12">CBS 168.71</strain>
    </source>
</reference>
<dbReference type="Pfam" id="PF16916">
    <property type="entry name" value="ZT_dimer"/>
    <property type="match status" value="1"/>
</dbReference>
<evidence type="ECO:0000256" key="8">
    <source>
        <dbReference type="SAM" id="MobiDB-lite"/>
    </source>
</evidence>
<dbReference type="InterPro" id="IPR027469">
    <property type="entry name" value="Cation_efflux_TMD_sf"/>
</dbReference>
<gene>
    <name evidence="12" type="ORF">B0H64DRAFT_463773</name>
</gene>
<dbReference type="InterPro" id="IPR027470">
    <property type="entry name" value="Cation_efflux_CTD"/>
</dbReference>
<dbReference type="InterPro" id="IPR002524">
    <property type="entry name" value="Cation_efflux"/>
</dbReference>
<feature type="region of interest" description="Disordered" evidence="8">
    <location>
        <begin position="329"/>
        <end position="351"/>
    </location>
</feature>
<evidence type="ECO:0000256" key="7">
    <source>
        <dbReference type="ARBA" id="ARBA00023136"/>
    </source>
</evidence>
<dbReference type="SUPFAM" id="SSF161111">
    <property type="entry name" value="Cation efflux protein transmembrane domain-like"/>
    <property type="match status" value="1"/>
</dbReference>
<comment type="caution">
    <text evidence="12">The sequence shown here is derived from an EMBL/GenBank/DDBJ whole genome shotgun (WGS) entry which is preliminary data.</text>
</comment>
<feature type="compositionally biased region" description="Basic and acidic residues" evidence="8">
    <location>
        <begin position="123"/>
        <end position="136"/>
    </location>
</feature>
<evidence type="ECO:0000256" key="2">
    <source>
        <dbReference type="ARBA" id="ARBA00008873"/>
    </source>
</evidence>
<evidence type="ECO:0000256" key="4">
    <source>
        <dbReference type="ARBA" id="ARBA00022692"/>
    </source>
</evidence>
<feature type="transmembrane region" description="Helical" evidence="9">
    <location>
        <begin position="54"/>
        <end position="75"/>
    </location>
</feature>
<organism evidence="12 13">
    <name type="scientific">Chaetomium fimeti</name>
    <dbReference type="NCBI Taxonomy" id="1854472"/>
    <lineage>
        <taxon>Eukaryota</taxon>
        <taxon>Fungi</taxon>
        <taxon>Dikarya</taxon>
        <taxon>Ascomycota</taxon>
        <taxon>Pezizomycotina</taxon>
        <taxon>Sordariomycetes</taxon>
        <taxon>Sordariomycetidae</taxon>
        <taxon>Sordariales</taxon>
        <taxon>Chaetomiaceae</taxon>
        <taxon>Chaetomium</taxon>
    </lineage>
</organism>
<feature type="transmembrane region" description="Helical" evidence="9">
    <location>
        <begin position="204"/>
        <end position="221"/>
    </location>
</feature>
<reference evidence="12" key="2">
    <citation type="submission" date="2023-06" db="EMBL/GenBank/DDBJ databases">
        <authorList>
            <consortium name="Lawrence Berkeley National Laboratory"/>
            <person name="Haridas S."/>
            <person name="Hensen N."/>
            <person name="Bonometti L."/>
            <person name="Westerberg I."/>
            <person name="Brannstrom I.O."/>
            <person name="Guillou S."/>
            <person name="Cros-Aarteil S."/>
            <person name="Calhoun S."/>
            <person name="Kuo A."/>
            <person name="Mondo S."/>
            <person name="Pangilinan J."/>
            <person name="Riley R."/>
            <person name="Labutti K."/>
            <person name="Andreopoulos B."/>
            <person name="Lipzen A."/>
            <person name="Chen C."/>
            <person name="Yanf M."/>
            <person name="Daum C."/>
            <person name="Ng V."/>
            <person name="Clum A."/>
            <person name="Steindorff A."/>
            <person name="Ohm R."/>
            <person name="Martin F."/>
            <person name="Silar P."/>
            <person name="Natvig D."/>
            <person name="Lalanne C."/>
            <person name="Gautier V."/>
            <person name="Ament-Velasquez S.L."/>
            <person name="Kruys A."/>
            <person name="Hutchinson M.I."/>
            <person name="Powell A.J."/>
            <person name="Barry K."/>
            <person name="Miller A.N."/>
            <person name="Grigoriev I.V."/>
            <person name="Debuchy R."/>
            <person name="Gladieux P."/>
            <person name="Thoren M.H."/>
            <person name="Johannesson H."/>
        </authorList>
    </citation>
    <scope>NUCLEOTIDE SEQUENCE</scope>
    <source>
        <strain evidence="12">CBS 168.71</strain>
    </source>
</reference>
<dbReference type="GO" id="GO:0016020">
    <property type="term" value="C:membrane"/>
    <property type="evidence" value="ECO:0007669"/>
    <property type="project" value="UniProtKB-SubCell"/>
</dbReference>
<dbReference type="Pfam" id="PF01545">
    <property type="entry name" value="Cation_efflux"/>
    <property type="match status" value="1"/>
</dbReference>
<comment type="subcellular location">
    <subcellularLocation>
        <location evidence="1">Membrane</location>
        <topology evidence="1">Multi-pass membrane protein</topology>
    </subcellularLocation>
</comment>
<evidence type="ECO:0000313" key="12">
    <source>
        <dbReference type="EMBL" id="KAK3294763.1"/>
    </source>
</evidence>
<feature type="compositionally biased region" description="Gly residues" evidence="8">
    <location>
        <begin position="333"/>
        <end position="343"/>
    </location>
</feature>